<feature type="compositionally biased region" description="Basic and acidic residues" evidence="1">
    <location>
        <begin position="13"/>
        <end position="24"/>
    </location>
</feature>
<name>A0A392MXQ4_9FABA</name>
<organism evidence="2 3">
    <name type="scientific">Trifolium medium</name>
    <dbReference type="NCBI Taxonomy" id="97028"/>
    <lineage>
        <taxon>Eukaryota</taxon>
        <taxon>Viridiplantae</taxon>
        <taxon>Streptophyta</taxon>
        <taxon>Embryophyta</taxon>
        <taxon>Tracheophyta</taxon>
        <taxon>Spermatophyta</taxon>
        <taxon>Magnoliopsida</taxon>
        <taxon>eudicotyledons</taxon>
        <taxon>Gunneridae</taxon>
        <taxon>Pentapetalae</taxon>
        <taxon>rosids</taxon>
        <taxon>fabids</taxon>
        <taxon>Fabales</taxon>
        <taxon>Fabaceae</taxon>
        <taxon>Papilionoideae</taxon>
        <taxon>50 kb inversion clade</taxon>
        <taxon>NPAAA clade</taxon>
        <taxon>Hologalegina</taxon>
        <taxon>IRL clade</taxon>
        <taxon>Trifolieae</taxon>
        <taxon>Trifolium</taxon>
    </lineage>
</organism>
<protein>
    <submittedName>
        <fullName evidence="2">Uncharacterized protein</fullName>
    </submittedName>
</protein>
<feature type="compositionally biased region" description="Acidic residues" evidence="1">
    <location>
        <begin position="1"/>
        <end position="11"/>
    </location>
</feature>
<sequence>MDSSSDDDFDVEAYMRNREAEDTY</sequence>
<proteinExistence type="predicted"/>
<accession>A0A392MXQ4</accession>
<reference evidence="2 3" key="1">
    <citation type="journal article" date="2018" name="Front. Plant Sci.">
        <title>Red Clover (Trifolium pratense) and Zigzag Clover (T. medium) - A Picture of Genomic Similarities and Differences.</title>
        <authorList>
            <person name="Dluhosova J."/>
            <person name="Istvanek J."/>
            <person name="Nedelnik J."/>
            <person name="Repkova J."/>
        </authorList>
    </citation>
    <scope>NUCLEOTIDE SEQUENCE [LARGE SCALE GENOMIC DNA]</scope>
    <source>
        <strain evidence="3">cv. 10/8</strain>
        <tissue evidence="2">Leaf</tissue>
    </source>
</reference>
<keyword evidence="3" id="KW-1185">Reference proteome</keyword>
<dbReference type="Proteomes" id="UP000265520">
    <property type="component" value="Unassembled WGS sequence"/>
</dbReference>
<dbReference type="AlphaFoldDB" id="A0A392MXQ4"/>
<evidence type="ECO:0000313" key="3">
    <source>
        <dbReference type="Proteomes" id="UP000265520"/>
    </source>
</evidence>
<evidence type="ECO:0000256" key="1">
    <source>
        <dbReference type="SAM" id="MobiDB-lite"/>
    </source>
</evidence>
<gene>
    <name evidence="2" type="ORF">A2U01_0013025</name>
</gene>
<feature type="region of interest" description="Disordered" evidence="1">
    <location>
        <begin position="1"/>
        <end position="24"/>
    </location>
</feature>
<evidence type="ECO:0000313" key="2">
    <source>
        <dbReference type="EMBL" id="MCH92092.1"/>
    </source>
</evidence>
<feature type="non-terminal residue" evidence="2">
    <location>
        <position position="24"/>
    </location>
</feature>
<comment type="caution">
    <text evidence="2">The sequence shown here is derived from an EMBL/GenBank/DDBJ whole genome shotgun (WGS) entry which is preliminary data.</text>
</comment>
<dbReference type="EMBL" id="LXQA010021876">
    <property type="protein sequence ID" value="MCH92092.1"/>
    <property type="molecule type" value="Genomic_DNA"/>
</dbReference>